<keyword evidence="3" id="KW-0732">Signal</keyword>
<feature type="transmembrane region" description="Helical" evidence="5">
    <location>
        <begin position="196"/>
        <end position="214"/>
    </location>
</feature>
<feature type="transmembrane region" description="Helical" evidence="5">
    <location>
        <begin position="358"/>
        <end position="381"/>
    </location>
</feature>
<comment type="caution">
    <text evidence="7">The sequence shown here is derived from an EMBL/GenBank/DDBJ whole genome shotgun (WGS) entry which is preliminary data.</text>
</comment>
<keyword evidence="4" id="KW-0186">Copper</keyword>
<evidence type="ECO:0000256" key="2">
    <source>
        <dbReference type="ARBA" id="ARBA00022723"/>
    </source>
</evidence>
<dbReference type="GO" id="GO:0006825">
    <property type="term" value="P:copper ion transport"/>
    <property type="evidence" value="ECO:0007669"/>
    <property type="project" value="InterPro"/>
</dbReference>
<keyword evidence="2" id="KW-0479">Metal-binding</keyword>
<dbReference type="PANTHER" id="PTHR34820:SF4">
    <property type="entry name" value="INNER MEMBRANE PROTEIN YEBZ"/>
    <property type="match status" value="1"/>
</dbReference>
<dbReference type="GO" id="GO:0005886">
    <property type="term" value="C:plasma membrane"/>
    <property type="evidence" value="ECO:0007669"/>
    <property type="project" value="TreeGrafter"/>
</dbReference>
<dbReference type="PANTHER" id="PTHR34820">
    <property type="entry name" value="INNER MEMBRANE PROTEIN YEBZ"/>
    <property type="match status" value="1"/>
</dbReference>
<proteinExistence type="predicted"/>
<dbReference type="InterPro" id="IPR007348">
    <property type="entry name" value="CopC_dom"/>
</dbReference>
<dbReference type="AlphaFoldDB" id="A0A151A1W4"/>
<dbReference type="GO" id="GO:0030313">
    <property type="term" value="C:cell envelope"/>
    <property type="evidence" value="ECO:0007669"/>
    <property type="project" value="UniProtKB-SubCell"/>
</dbReference>
<organism evidence="7 8">
    <name type="scientific">Staphylococcus kloosii</name>
    <dbReference type="NCBI Taxonomy" id="29384"/>
    <lineage>
        <taxon>Bacteria</taxon>
        <taxon>Bacillati</taxon>
        <taxon>Bacillota</taxon>
        <taxon>Bacilli</taxon>
        <taxon>Bacillales</taxon>
        <taxon>Staphylococcaceae</taxon>
        <taxon>Staphylococcus</taxon>
    </lineage>
</organism>
<evidence type="ECO:0000256" key="4">
    <source>
        <dbReference type="ARBA" id="ARBA00023008"/>
    </source>
</evidence>
<gene>
    <name evidence="7" type="ORF">A0131_00900</name>
</gene>
<reference evidence="7 8" key="1">
    <citation type="submission" date="2016-02" db="EMBL/GenBank/DDBJ databases">
        <title>Draft genome sequence of hydrocarbon degrading Staphylococcus saprophyticus Strain CNV2, isolated from crude-oil contaminated soil from Noonmati Oil Refinery, Guwahati, Assam, India.</title>
        <authorList>
            <person name="Mukherjee A."/>
            <person name="Chettri B."/>
            <person name="Langpoklakpam J."/>
            <person name="Singh A.K."/>
            <person name="Chattopadhyay D.J."/>
        </authorList>
    </citation>
    <scope>NUCLEOTIDE SEQUENCE [LARGE SCALE GENOMIC DNA]</scope>
    <source>
        <strain evidence="7 8">CNV2</strain>
    </source>
</reference>
<feature type="transmembrane region" description="Helical" evidence="5">
    <location>
        <begin position="401"/>
        <end position="419"/>
    </location>
</feature>
<dbReference type="InterPro" id="IPR014756">
    <property type="entry name" value="Ig_E-set"/>
</dbReference>
<dbReference type="SUPFAM" id="SSF81296">
    <property type="entry name" value="E set domains"/>
    <property type="match status" value="1"/>
</dbReference>
<feature type="transmembrane region" description="Helical" evidence="5">
    <location>
        <begin position="234"/>
        <end position="252"/>
    </location>
</feature>
<dbReference type="Pfam" id="PF04234">
    <property type="entry name" value="CopC"/>
    <property type="match status" value="1"/>
</dbReference>
<dbReference type="EMBL" id="LUGM01000002">
    <property type="protein sequence ID" value="KYH13369.1"/>
    <property type="molecule type" value="Genomic_DNA"/>
</dbReference>
<dbReference type="Gene3D" id="2.60.40.1220">
    <property type="match status" value="1"/>
</dbReference>
<evidence type="ECO:0000313" key="8">
    <source>
        <dbReference type="Proteomes" id="UP000075418"/>
    </source>
</evidence>
<dbReference type="Proteomes" id="UP000075418">
    <property type="component" value="Unassembled WGS sequence"/>
</dbReference>
<evidence type="ECO:0000259" key="6">
    <source>
        <dbReference type="Pfam" id="PF04234"/>
    </source>
</evidence>
<evidence type="ECO:0000256" key="5">
    <source>
        <dbReference type="SAM" id="Phobius"/>
    </source>
</evidence>
<keyword evidence="5" id="KW-0812">Transmembrane</keyword>
<feature type="domain" description="CopC" evidence="6">
    <location>
        <begin position="39"/>
        <end position="133"/>
    </location>
</feature>
<keyword evidence="5" id="KW-0472">Membrane</keyword>
<evidence type="ECO:0000256" key="3">
    <source>
        <dbReference type="ARBA" id="ARBA00022729"/>
    </source>
</evidence>
<dbReference type="GO" id="GO:0005507">
    <property type="term" value="F:copper ion binding"/>
    <property type="evidence" value="ECO:0007669"/>
    <property type="project" value="InterPro"/>
</dbReference>
<dbReference type="InterPro" id="IPR032694">
    <property type="entry name" value="CopC/D"/>
</dbReference>
<keyword evidence="5" id="KW-1133">Transmembrane helix</keyword>
<comment type="subcellular location">
    <subcellularLocation>
        <location evidence="1">Cell envelope</location>
    </subcellularLocation>
</comment>
<dbReference type="GO" id="GO:0046688">
    <property type="term" value="P:response to copper ion"/>
    <property type="evidence" value="ECO:0007669"/>
    <property type="project" value="InterPro"/>
</dbReference>
<feature type="transmembrane region" description="Helical" evidence="5">
    <location>
        <begin position="259"/>
        <end position="279"/>
    </location>
</feature>
<dbReference type="InterPro" id="IPR014755">
    <property type="entry name" value="Cu-Rt/internalin_Ig-like"/>
</dbReference>
<evidence type="ECO:0000313" key="7">
    <source>
        <dbReference type="EMBL" id="KYH13369.1"/>
    </source>
</evidence>
<evidence type="ECO:0000256" key="1">
    <source>
        <dbReference type="ARBA" id="ARBA00004196"/>
    </source>
</evidence>
<accession>A0A151A1W4</accession>
<name>A0A151A1W4_9STAP</name>
<feature type="transmembrane region" description="Helical" evidence="5">
    <location>
        <begin position="152"/>
        <end position="175"/>
    </location>
</feature>
<dbReference type="GO" id="GO:0042597">
    <property type="term" value="C:periplasmic space"/>
    <property type="evidence" value="ECO:0007669"/>
    <property type="project" value="InterPro"/>
</dbReference>
<feature type="transmembrane region" description="Helical" evidence="5">
    <location>
        <begin position="325"/>
        <end position="346"/>
    </location>
</feature>
<sequence length="421" mass="46712">MNGGLKVSIKSNFFIKLYLVFFVALICLTVFSTQNASAHATLEKVTPQENSTVKSQPKQISLQFNEPVNTKYSSITIFDDSGNELDNVKPNTTGHNKTLDFDVNHLKKGTHKIKWHAISADGHEGGNQFEFSIGKKTANNVDTTPPFFETAAFWFGFLRFLAEGSIIVLIGLFLVNQMAIKKGLPEFNIIPKYRSAIWMIIGVTFMTCLVYLMSLTSDVSSEILTLNIETLLQVPLLLSLLGIIVLLILFSLKNMLASWYILIALIILVVLSMSGHAFAQQFPVWSIIIRTIHLVGMSIWLGALVYLFCVTLNNKVNQLTNIKNFLLTVNSIAVLMIIVSGVLMVIDESSILNVFNHLQTWSMLVIVKVAGVIAMMCLGAYQTTRALSRQYTNKSMLSIEIIIGLVLIVAGIIMSQINIPS</sequence>
<feature type="transmembrane region" description="Helical" evidence="5">
    <location>
        <begin position="291"/>
        <end position="313"/>
    </location>
</feature>
<protein>
    <submittedName>
        <fullName evidence="7">Copper resistance protein CopC</fullName>
    </submittedName>
</protein>